<dbReference type="InterPro" id="IPR003879">
    <property type="entry name" value="Butyrophylin_SPRY"/>
</dbReference>
<dbReference type="InterPro" id="IPR058030">
    <property type="entry name" value="TRIM8/14/16/25/29/45/65_CC"/>
</dbReference>
<keyword evidence="2" id="KW-0479">Metal-binding</keyword>
<evidence type="ECO:0000256" key="2">
    <source>
        <dbReference type="ARBA" id="ARBA00022723"/>
    </source>
</evidence>
<dbReference type="PANTHER" id="PTHR25465:SF5">
    <property type="entry name" value="E3 UBIQUITIN_ISG15 LIGASE TRIM25-RELATED"/>
    <property type="match status" value="1"/>
</dbReference>
<evidence type="ECO:0000256" key="5">
    <source>
        <dbReference type="ARBA" id="ARBA00022859"/>
    </source>
</evidence>
<dbReference type="InterPro" id="IPR001841">
    <property type="entry name" value="Znf_RING"/>
</dbReference>
<keyword evidence="3 6" id="KW-0863">Zinc-finger</keyword>
<dbReference type="InterPro" id="IPR051051">
    <property type="entry name" value="E3_ubiq-ligase_TRIM/RNF"/>
</dbReference>
<dbReference type="SMART" id="SM00336">
    <property type="entry name" value="BBOX"/>
    <property type="match status" value="1"/>
</dbReference>
<dbReference type="InterPro" id="IPR013083">
    <property type="entry name" value="Znf_RING/FYVE/PHD"/>
</dbReference>
<dbReference type="InterPro" id="IPR000315">
    <property type="entry name" value="Znf_B-box"/>
</dbReference>
<dbReference type="Gene3D" id="3.30.160.60">
    <property type="entry name" value="Classic Zinc Finger"/>
    <property type="match status" value="1"/>
</dbReference>
<dbReference type="Pfam" id="PF15227">
    <property type="entry name" value="zf-C3HC4_4"/>
    <property type="match status" value="1"/>
</dbReference>
<keyword evidence="5" id="KW-0391">Immunity</keyword>
<name>A0AAV9S6U1_9TELE</name>
<dbReference type="GO" id="GO:0008270">
    <property type="term" value="F:zinc ion binding"/>
    <property type="evidence" value="ECO:0007669"/>
    <property type="project" value="UniProtKB-KW"/>
</dbReference>
<dbReference type="Pfam" id="PF00643">
    <property type="entry name" value="zf-B_box"/>
    <property type="match status" value="1"/>
</dbReference>
<dbReference type="Pfam" id="PF13765">
    <property type="entry name" value="PRY"/>
    <property type="match status" value="1"/>
</dbReference>
<evidence type="ECO:0000259" key="10">
    <source>
        <dbReference type="PROSITE" id="PS50188"/>
    </source>
</evidence>
<dbReference type="Gene3D" id="3.30.40.10">
    <property type="entry name" value="Zinc/RING finger domain, C3HC4 (zinc finger)"/>
    <property type="match status" value="1"/>
</dbReference>
<evidence type="ECO:0000256" key="4">
    <source>
        <dbReference type="ARBA" id="ARBA00022833"/>
    </source>
</evidence>
<dbReference type="PROSITE" id="PS50188">
    <property type="entry name" value="B302_SPRY"/>
    <property type="match status" value="1"/>
</dbReference>
<dbReference type="PROSITE" id="PS50089">
    <property type="entry name" value="ZF_RING_2"/>
    <property type="match status" value="1"/>
</dbReference>
<reference evidence="11 12" key="1">
    <citation type="submission" date="2021-06" db="EMBL/GenBank/DDBJ databases">
        <authorList>
            <person name="Palmer J.M."/>
        </authorList>
    </citation>
    <scope>NUCLEOTIDE SEQUENCE [LARGE SCALE GENOMIC DNA]</scope>
    <source>
        <strain evidence="11 12">MEX-2019</strain>
        <tissue evidence="11">Muscle</tissue>
    </source>
</reference>
<dbReference type="InterPro" id="IPR017907">
    <property type="entry name" value="Znf_RING_CS"/>
</dbReference>
<dbReference type="InterPro" id="IPR006574">
    <property type="entry name" value="PRY"/>
</dbReference>
<dbReference type="AlphaFoldDB" id="A0AAV9S6U1"/>
<organism evidence="11 12">
    <name type="scientific">Crenichthys baileyi</name>
    <name type="common">White River springfish</name>
    <dbReference type="NCBI Taxonomy" id="28760"/>
    <lineage>
        <taxon>Eukaryota</taxon>
        <taxon>Metazoa</taxon>
        <taxon>Chordata</taxon>
        <taxon>Craniata</taxon>
        <taxon>Vertebrata</taxon>
        <taxon>Euteleostomi</taxon>
        <taxon>Actinopterygii</taxon>
        <taxon>Neopterygii</taxon>
        <taxon>Teleostei</taxon>
        <taxon>Neoteleostei</taxon>
        <taxon>Acanthomorphata</taxon>
        <taxon>Ovalentaria</taxon>
        <taxon>Atherinomorphae</taxon>
        <taxon>Cyprinodontiformes</taxon>
        <taxon>Goodeidae</taxon>
        <taxon>Crenichthys</taxon>
    </lineage>
</organism>
<dbReference type="EMBL" id="JAHHUM010000866">
    <property type="protein sequence ID" value="KAK5617040.1"/>
    <property type="molecule type" value="Genomic_DNA"/>
</dbReference>
<evidence type="ECO:0000259" key="9">
    <source>
        <dbReference type="PROSITE" id="PS50119"/>
    </source>
</evidence>
<evidence type="ECO:0000259" key="8">
    <source>
        <dbReference type="PROSITE" id="PS50089"/>
    </source>
</evidence>
<dbReference type="GO" id="GO:0045087">
    <property type="term" value="P:innate immune response"/>
    <property type="evidence" value="ECO:0007669"/>
    <property type="project" value="UniProtKB-KW"/>
</dbReference>
<dbReference type="InterPro" id="IPR001870">
    <property type="entry name" value="B30.2/SPRY"/>
</dbReference>
<dbReference type="Proteomes" id="UP001311232">
    <property type="component" value="Unassembled WGS sequence"/>
</dbReference>
<feature type="domain" description="B box-type" evidence="9">
    <location>
        <begin position="153"/>
        <end position="189"/>
    </location>
</feature>
<evidence type="ECO:0000313" key="12">
    <source>
        <dbReference type="Proteomes" id="UP001311232"/>
    </source>
</evidence>
<protein>
    <recommendedName>
        <fullName evidence="13">Tripartite motif-containing protein 16-like</fullName>
    </recommendedName>
</protein>
<evidence type="ECO:0000313" key="11">
    <source>
        <dbReference type="EMBL" id="KAK5617040.1"/>
    </source>
</evidence>
<dbReference type="SUPFAM" id="SSF57850">
    <property type="entry name" value="RING/U-box"/>
    <property type="match status" value="1"/>
</dbReference>
<keyword evidence="1" id="KW-0399">Innate immunity</keyword>
<feature type="domain" description="RING-type" evidence="8">
    <location>
        <begin position="15"/>
        <end position="58"/>
    </location>
</feature>
<dbReference type="SUPFAM" id="SSF57845">
    <property type="entry name" value="B-box zinc-binding domain"/>
    <property type="match status" value="1"/>
</dbReference>
<dbReference type="Gene3D" id="2.60.120.920">
    <property type="match status" value="1"/>
</dbReference>
<dbReference type="PROSITE" id="PS50119">
    <property type="entry name" value="ZF_BBOX"/>
    <property type="match status" value="1"/>
</dbReference>
<dbReference type="CDD" id="cd16040">
    <property type="entry name" value="SPRY_PRY_SNTX"/>
    <property type="match status" value="1"/>
</dbReference>
<evidence type="ECO:0000256" key="6">
    <source>
        <dbReference type="PROSITE-ProRule" id="PRU00024"/>
    </source>
</evidence>
<keyword evidence="12" id="KW-1185">Reference proteome</keyword>
<dbReference type="PRINTS" id="PR01407">
    <property type="entry name" value="BUTYPHLNCDUF"/>
</dbReference>
<sequence>MAQKGVQLDVETFSCSICLDLLKDPVAIPCGHSYCMSCIHSFWDEGGKKKSRTCPQCRQTFTRRPALVKNTMLAALVEQLKKTGLQANPADRVYPGPEDVACDVCTGRKQKATRSCLVCLASYCEEHLQPHYNATPLQKHKLVEPSKKLLENFCSRHNEVMKVFCRTDQQCICILCTMDEHKGLETVPVAAERTEKQKKLEEKRHQIQQKIQDQEKNIKRLQQDMEAISVSADKAVEDTEEVFTELIRVIQKKSSDLKQQIRSKQETKVSRVKELQEKLEEEIIELKRKDAELEQFSHTEDHNQFLQNYVSLSTLSESADSSSINVGPLRPFEDVTAAVFELRDKLQDILTHTGKNISLTVSDIDVLLSSSQAEPKNRAEFLKYACEITLDPNTAYRELLLSKESRAACVWYEEESYTPNPERFTTYRQALSRESLTGRCYFEFKWAGIGLFVAVAYKSIRREGRSIECLFGFNDKSWALRCDFDRLCFDRTGYTFCHNKVETAVSGPQSGKVGVYLDHSAGVLSFYDVSETMTLLHRGQTVFTQPLYAGLCFYFCDGGNAEFCNLKEN</sequence>
<evidence type="ECO:0000256" key="7">
    <source>
        <dbReference type="SAM" id="Coils"/>
    </source>
</evidence>
<dbReference type="Pfam" id="PF25600">
    <property type="entry name" value="TRIM_CC"/>
    <property type="match status" value="1"/>
</dbReference>
<feature type="domain" description="B30.2/SPRY" evidence="10">
    <location>
        <begin position="368"/>
        <end position="569"/>
    </location>
</feature>
<gene>
    <name evidence="11" type="ORF">CRENBAI_016524</name>
</gene>
<accession>A0AAV9S6U1</accession>
<comment type="caution">
    <text evidence="11">The sequence shown here is derived from an EMBL/GenBank/DDBJ whole genome shotgun (WGS) entry which is preliminary data.</text>
</comment>
<feature type="coiled-coil region" evidence="7">
    <location>
        <begin position="262"/>
        <end position="296"/>
    </location>
</feature>
<dbReference type="GO" id="GO:0005737">
    <property type="term" value="C:cytoplasm"/>
    <property type="evidence" value="ECO:0007669"/>
    <property type="project" value="UniProtKB-ARBA"/>
</dbReference>
<dbReference type="SMART" id="SM00184">
    <property type="entry name" value="RING"/>
    <property type="match status" value="1"/>
</dbReference>
<dbReference type="SUPFAM" id="SSF49899">
    <property type="entry name" value="Concanavalin A-like lectins/glucanases"/>
    <property type="match status" value="1"/>
</dbReference>
<dbReference type="InterPro" id="IPR003877">
    <property type="entry name" value="SPRY_dom"/>
</dbReference>
<dbReference type="SMART" id="SM00589">
    <property type="entry name" value="PRY"/>
    <property type="match status" value="1"/>
</dbReference>
<dbReference type="PROSITE" id="PS00518">
    <property type="entry name" value="ZF_RING_1"/>
    <property type="match status" value="1"/>
</dbReference>
<dbReference type="Gene3D" id="4.10.830.40">
    <property type="match status" value="1"/>
</dbReference>
<evidence type="ECO:0000256" key="3">
    <source>
        <dbReference type="ARBA" id="ARBA00022771"/>
    </source>
</evidence>
<evidence type="ECO:0000256" key="1">
    <source>
        <dbReference type="ARBA" id="ARBA00022588"/>
    </source>
</evidence>
<dbReference type="PANTHER" id="PTHR25465">
    <property type="entry name" value="B-BOX DOMAIN CONTAINING"/>
    <property type="match status" value="1"/>
</dbReference>
<feature type="coiled-coil region" evidence="7">
    <location>
        <begin position="190"/>
        <end position="238"/>
    </location>
</feature>
<proteinExistence type="predicted"/>
<dbReference type="InterPro" id="IPR013320">
    <property type="entry name" value="ConA-like_dom_sf"/>
</dbReference>
<evidence type="ECO:0008006" key="13">
    <source>
        <dbReference type="Google" id="ProtNLM"/>
    </source>
</evidence>
<keyword evidence="7" id="KW-0175">Coiled coil</keyword>
<dbReference type="InterPro" id="IPR043136">
    <property type="entry name" value="B30.2/SPRY_sf"/>
</dbReference>
<dbReference type="SMART" id="SM00449">
    <property type="entry name" value="SPRY"/>
    <property type="match status" value="1"/>
</dbReference>
<dbReference type="CDD" id="cd19769">
    <property type="entry name" value="Bbox2_TRIM16-like"/>
    <property type="match status" value="1"/>
</dbReference>
<keyword evidence="4" id="KW-0862">Zinc</keyword>